<dbReference type="AlphaFoldDB" id="J9BVX9"/>
<accession>J9BVX9</accession>
<protein>
    <submittedName>
        <fullName evidence="1">Uncharacterized protein</fullName>
    </submittedName>
</protein>
<name>J9BVX9_9ZZZZ</name>
<comment type="caution">
    <text evidence="1">The sequence shown here is derived from an EMBL/GenBank/DDBJ whole genome shotgun (WGS) entry which is preliminary data.</text>
</comment>
<dbReference type="EMBL" id="AMCI01007995">
    <property type="protein sequence ID" value="EJW91720.1"/>
    <property type="molecule type" value="Genomic_DNA"/>
</dbReference>
<organism evidence="1">
    <name type="scientific">gut metagenome</name>
    <dbReference type="NCBI Taxonomy" id="749906"/>
    <lineage>
        <taxon>unclassified sequences</taxon>
        <taxon>metagenomes</taxon>
        <taxon>organismal metagenomes</taxon>
    </lineage>
</organism>
<proteinExistence type="predicted"/>
<gene>
    <name evidence="1" type="ORF">EVA_20172</name>
</gene>
<sequence>MWFSLSMSFLPIALRRASLSPRVKSAISRERSMTCSW</sequence>
<reference evidence="1" key="1">
    <citation type="journal article" date="2012" name="PLoS ONE">
        <title>Gene sets for utilization of primary and secondary nutrition supplies in the distal gut of endangered iberian lynx.</title>
        <authorList>
            <person name="Alcaide M."/>
            <person name="Messina E."/>
            <person name="Richter M."/>
            <person name="Bargiela R."/>
            <person name="Peplies J."/>
            <person name="Huws S.A."/>
            <person name="Newbold C.J."/>
            <person name="Golyshin P.N."/>
            <person name="Simon M.A."/>
            <person name="Lopez G."/>
            <person name="Yakimov M.M."/>
            <person name="Ferrer M."/>
        </authorList>
    </citation>
    <scope>NUCLEOTIDE SEQUENCE</scope>
</reference>
<evidence type="ECO:0000313" key="1">
    <source>
        <dbReference type="EMBL" id="EJW91720.1"/>
    </source>
</evidence>